<sequence length="38" mass="4260">MGGGFFFLAVRNRGFAALEAQVIRFTPRLLEFPSCLAR</sequence>
<dbReference type="EMBL" id="QAYG01000003">
    <property type="protein sequence ID" value="PTW60900.1"/>
    <property type="molecule type" value="Genomic_DNA"/>
</dbReference>
<proteinExistence type="predicted"/>
<accession>A0A2T5VAX5</accession>
<reference evidence="1 2" key="1">
    <citation type="submission" date="2018-04" db="EMBL/GenBank/DDBJ databases">
        <title>Genomic Encyclopedia of Archaeal and Bacterial Type Strains, Phase II (KMG-II): from individual species to whole genera.</title>
        <authorList>
            <person name="Goeker M."/>
        </authorList>
    </citation>
    <scope>NUCLEOTIDE SEQUENCE [LARGE SCALE GENOMIC DNA]</scope>
    <source>
        <strain evidence="1 2">DSM 23382</strain>
    </source>
</reference>
<evidence type="ECO:0000313" key="2">
    <source>
        <dbReference type="Proteomes" id="UP000244081"/>
    </source>
</evidence>
<keyword evidence="2" id="KW-1185">Reference proteome</keyword>
<dbReference type="Proteomes" id="UP000244081">
    <property type="component" value="Unassembled WGS sequence"/>
</dbReference>
<evidence type="ECO:0000313" key="1">
    <source>
        <dbReference type="EMBL" id="PTW60900.1"/>
    </source>
</evidence>
<organism evidence="1 2">
    <name type="scientific">Breoghania corrubedonensis</name>
    <dbReference type="NCBI Taxonomy" id="665038"/>
    <lineage>
        <taxon>Bacteria</taxon>
        <taxon>Pseudomonadati</taxon>
        <taxon>Pseudomonadota</taxon>
        <taxon>Alphaproteobacteria</taxon>
        <taxon>Hyphomicrobiales</taxon>
        <taxon>Stappiaceae</taxon>
        <taxon>Breoghania</taxon>
    </lineage>
</organism>
<gene>
    <name evidence="1" type="ORF">C8N35_10380</name>
</gene>
<protein>
    <submittedName>
        <fullName evidence="1">Uncharacterized protein</fullName>
    </submittedName>
</protein>
<name>A0A2T5VAX5_9HYPH</name>
<dbReference type="AlphaFoldDB" id="A0A2T5VAX5"/>
<comment type="caution">
    <text evidence="1">The sequence shown here is derived from an EMBL/GenBank/DDBJ whole genome shotgun (WGS) entry which is preliminary data.</text>
</comment>